<name>A0AA35XGU0_GEOBA</name>
<keyword evidence="3" id="KW-1185">Reference proteome</keyword>
<dbReference type="AlphaFoldDB" id="A0AA35XGU0"/>
<dbReference type="InterPro" id="IPR036770">
    <property type="entry name" value="Ankyrin_rpt-contain_sf"/>
</dbReference>
<comment type="caution">
    <text evidence="2">The sequence shown here is derived from an EMBL/GenBank/DDBJ whole genome shotgun (WGS) entry which is preliminary data.</text>
</comment>
<accession>A0AA35XGU0</accession>
<evidence type="ECO:0000313" key="2">
    <source>
        <dbReference type="EMBL" id="CAI8050965.1"/>
    </source>
</evidence>
<proteinExistence type="predicted"/>
<reference evidence="2" key="1">
    <citation type="submission" date="2023-03" db="EMBL/GenBank/DDBJ databases">
        <authorList>
            <person name="Steffen K."/>
            <person name="Cardenas P."/>
        </authorList>
    </citation>
    <scope>NUCLEOTIDE SEQUENCE</scope>
</reference>
<evidence type="ECO:0000256" key="1">
    <source>
        <dbReference type="SAM" id="MobiDB-lite"/>
    </source>
</evidence>
<protein>
    <submittedName>
        <fullName evidence="2">Uncharacterized protein</fullName>
    </submittedName>
</protein>
<organism evidence="2 3">
    <name type="scientific">Geodia barretti</name>
    <name type="common">Barrett's horny sponge</name>
    <dbReference type="NCBI Taxonomy" id="519541"/>
    <lineage>
        <taxon>Eukaryota</taxon>
        <taxon>Metazoa</taxon>
        <taxon>Porifera</taxon>
        <taxon>Demospongiae</taxon>
        <taxon>Heteroscleromorpha</taxon>
        <taxon>Tetractinellida</taxon>
        <taxon>Astrophorina</taxon>
        <taxon>Geodiidae</taxon>
        <taxon>Geodia</taxon>
    </lineage>
</organism>
<dbReference type="Proteomes" id="UP001174909">
    <property type="component" value="Unassembled WGS sequence"/>
</dbReference>
<dbReference type="EMBL" id="CASHTH010003891">
    <property type="protein sequence ID" value="CAI8050965.1"/>
    <property type="molecule type" value="Genomic_DNA"/>
</dbReference>
<evidence type="ECO:0000313" key="3">
    <source>
        <dbReference type="Proteomes" id="UP001174909"/>
    </source>
</evidence>
<feature type="region of interest" description="Disordered" evidence="1">
    <location>
        <begin position="135"/>
        <end position="166"/>
    </location>
</feature>
<sequence length="166" mass="18668">MEYQPGTLRELLMAVCDLRLRNKEGLTALMIADKSDRTDITNILQQADLGNKENLCGRKGRQPALCLPVEVETQPLLKCSRQALMPAKRMNFRAEDNGLTSGYSNHASAARKSQRVPYANKSPLRIKTCATKWRNFGSDGKDPTSEQLSQIGRKITERPPDIDHWT</sequence>
<feature type="compositionally biased region" description="Basic and acidic residues" evidence="1">
    <location>
        <begin position="154"/>
        <end position="166"/>
    </location>
</feature>
<gene>
    <name evidence="2" type="ORF">GBAR_LOCUS27952</name>
</gene>
<dbReference type="Gene3D" id="1.25.40.20">
    <property type="entry name" value="Ankyrin repeat-containing domain"/>
    <property type="match status" value="1"/>
</dbReference>